<dbReference type="Pfam" id="PF01593">
    <property type="entry name" value="Amino_oxidase"/>
    <property type="match status" value="1"/>
</dbReference>
<accession>A0A4V6NGP4</accession>
<dbReference type="AlphaFoldDB" id="A0A4V6NGP4"/>
<evidence type="ECO:0000256" key="1">
    <source>
        <dbReference type="ARBA" id="ARBA00038322"/>
    </source>
</evidence>
<name>A0A4V6NGP4_9FIRM</name>
<dbReference type="RefSeq" id="WP_031390634.1">
    <property type="nucleotide sequence ID" value="NZ_JPNB01000001.1"/>
</dbReference>
<dbReference type="SUPFAM" id="SSF51905">
    <property type="entry name" value="FAD/NAD(P)-binding domain"/>
    <property type="match status" value="1"/>
</dbReference>
<evidence type="ECO:0000313" key="3">
    <source>
        <dbReference type="EMBL" id="TCL59057.1"/>
    </source>
</evidence>
<proteinExistence type="inferred from homology"/>
<organism evidence="3 4">
    <name type="scientific">Kineothrix alysoides</name>
    <dbReference type="NCBI Taxonomy" id="1469948"/>
    <lineage>
        <taxon>Bacteria</taxon>
        <taxon>Bacillati</taxon>
        <taxon>Bacillota</taxon>
        <taxon>Clostridia</taxon>
        <taxon>Lachnospirales</taxon>
        <taxon>Lachnospiraceae</taxon>
        <taxon>Kineothrix</taxon>
    </lineage>
</organism>
<gene>
    <name evidence="3" type="ORF">EDD76_105234</name>
</gene>
<comment type="caution">
    <text evidence="3">The sequence shown here is derived from an EMBL/GenBank/DDBJ whole genome shotgun (WGS) entry which is preliminary data.</text>
</comment>
<comment type="similarity">
    <text evidence="1">Belongs to the carotenoid/retinoid oxidoreductase family. CrtN subfamily.</text>
</comment>
<evidence type="ECO:0000313" key="4">
    <source>
        <dbReference type="Proteomes" id="UP000295718"/>
    </source>
</evidence>
<protein>
    <submittedName>
        <fullName evidence="3">Phytoene dehydrogenase-like protein</fullName>
    </submittedName>
</protein>
<dbReference type="OrthoDB" id="9814556at2"/>
<dbReference type="PANTHER" id="PTHR43734">
    <property type="entry name" value="PHYTOENE DESATURASE"/>
    <property type="match status" value="1"/>
</dbReference>
<keyword evidence="4" id="KW-1185">Reference proteome</keyword>
<dbReference type="EMBL" id="SLUO01000005">
    <property type="protein sequence ID" value="TCL59057.1"/>
    <property type="molecule type" value="Genomic_DNA"/>
</dbReference>
<dbReference type="Proteomes" id="UP000295718">
    <property type="component" value="Unassembled WGS sequence"/>
</dbReference>
<dbReference type="InterPro" id="IPR002937">
    <property type="entry name" value="Amino_oxidase"/>
</dbReference>
<feature type="domain" description="Amine oxidase" evidence="2">
    <location>
        <begin position="11"/>
        <end position="279"/>
    </location>
</feature>
<dbReference type="STRING" id="1469948.GCA_000732725_01938"/>
<dbReference type="InterPro" id="IPR036188">
    <property type="entry name" value="FAD/NAD-bd_sf"/>
</dbReference>
<dbReference type="Gene3D" id="3.50.50.60">
    <property type="entry name" value="FAD/NAD(P)-binding domain"/>
    <property type="match status" value="2"/>
</dbReference>
<evidence type="ECO:0000259" key="2">
    <source>
        <dbReference type="Pfam" id="PF01593"/>
    </source>
</evidence>
<sequence>MNKVIIIGGGIAGLSAGIYAQQNGFRTEIYEKNPEVGGECTGWNRKGYHIDNCIHWLTGCRKGDGLWEIWKNVGALDESTKFYREPYFYMLDMEGRQLHFWIDLEKARKEFLVLAPDDGVEIHKFFDSVKLAESLKIPCEKSPADMNFIEFIKFGMSMPQMGRVMKEYGKETVVELAQRFKNPFLRKMMGGYYNEKFMAVTLISSYAFFTGETAAIPMGGSKEMAQRMAKVYQALGGKLHQNMPVTGINIEGKKAVSVTFNDGSQAAGDYIISAADTSVTFGSLLDKKYMDKKLKKMYGCKEGYPVTSSFQAAFGILGAEDCGVPGGSVMFPCDSFEVGRQKLTFQAIRLYDYDESLFPKEKRVIQCNILQDERDYEYWKELYEDSDRYEAEKQRIADTVMKQIILKFPALEGRLVLLGTYSPITFERWCGAYKGAYMSFFGQKGYKSLYAKNKAAGLDNVFIASQWLQLNGGLPLAVTSGKFAAQAMRKR</sequence>
<dbReference type="GO" id="GO:0016491">
    <property type="term" value="F:oxidoreductase activity"/>
    <property type="evidence" value="ECO:0007669"/>
    <property type="project" value="InterPro"/>
</dbReference>
<reference evidence="3 4" key="1">
    <citation type="submission" date="2019-03" db="EMBL/GenBank/DDBJ databases">
        <title>Genomic Encyclopedia of Type Strains, Phase IV (KMG-IV): sequencing the most valuable type-strain genomes for metagenomic binning, comparative biology and taxonomic classification.</title>
        <authorList>
            <person name="Goeker M."/>
        </authorList>
    </citation>
    <scope>NUCLEOTIDE SEQUENCE [LARGE SCALE GENOMIC DNA]</scope>
    <source>
        <strain evidence="3 4">DSM 100556</strain>
    </source>
</reference>
<dbReference type="PANTHER" id="PTHR43734:SF1">
    <property type="entry name" value="PHYTOENE DESATURASE"/>
    <property type="match status" value="1"/>
</dbReference>